<feature type="region of interest" description="Disordered" evidence="1">
    <location>
        <begin position="20"/>
        <end position="67"/>
    </location>
</feature>
<keyword evidence="3" id="KW-1185">Reference proteome</keyword>
<dbReference type="Proteomes" id="UP000292082">
    <property type="component" value="Unassembled WGS sequence"/>
</dbReference>
<accession>A0A4Q9PVS4</accession>
<dbReference type="AlphaFoldDB" id="A0A4Q9PVS4"/>
<evidence type="ECO:0000313" key="2">
    <source>
        <dbReference type="EMBL" id="TBU58600.1"/>
    </source>
</evidence>
<organism evidence="2 3">
    <name type="scientific">Dichomitus squalens</name>
    <dbReference type="NCBI Taxonomy" id="114155"/>
    <lineage>
        <taxon>Eukaryota</taxon>
        <taxon>Fungi</taxon>
        <taxon>Dikarya</taxon>
        <taxon>Basidiomycota</taxon>
        <taxon>Agaricomycotina</taxon>
        <taxon>Agaricomycetes</taxon>
        <taxon>Polyporales</taxon>
        <taxon>Polyporaceae</taxon>
        <taxon>Dichomitus</taxon>
    </lineage>
</organism>
<dbReference type="EMBL" id="ML145123">
    <property type="protein sequence ID" value="TBU58600.1"/>
    <property type="molecule type" value="Genomic_DNA"/>
</dbReference>
<gene>
    <name evidence="2" type="ORF">BD310DRAFT_926936</name>
</gene>
<protein>
    <submittedName>
        <fullName evidence="2">Uncharacterized protein</fullName>
    </submittedName>
</protein>
<name>A0A4Q9PVS4_9APHY</name>
<evidence type="ECO:0000256" key="1">
    <source>
        <dbReference type="SAM" id="MobiDB-lite"/>
    </source>
</evidence>
<reference evidence="2 3" key="1">
    <citation type="submission" date="2019-01" db="EMBL/GenBank/DDBJ databases">
        <title>Draft genome sequences of three monokaryotic isolates of the white-rot basidiomycete fungus Dichomitus squalens.</title>
        <authorList>
            <consortium name="DOE Joint Genome Institute"/>
            <person name="Lopez S.C."/>
            <person name="Andreopoulos B."/>
            <person name="Pangilinan J."/>
            <person name="Lipzen A."/>
            <person name="Riley R."/>
            <person name="Ahrendt S."/>
            <person name="Ng V."/>
            <person name="Barry K."/>
            <person name="Daum C."/>
            <person name="Grigoriev I.V."/>
            <person name="Hilden K.S."/>
            <person name="Makela M.R."/>
            <person name="de Vries R.P."/>
        </authorList>
    </citation>
    <scope>NUCLEOTIDE SEQUENCE [LARGE SCALE GENOMIC DNA]</scope>
    <source>
        <strain evidence="2 3">CBS 464.89</strain>
    </source>
</reference>
<proteinExistence type="predicted"/>
<feature type="compositionally biased region" description="Basic and acidic residues" evidence="1">
    <location>
        <begin position="48"/>
        <end position="65"/>
    </location>
</feature>
<sequence length="246" mass="26401">MGASRSSPVDPGCRFQRWLHRTATEPRTAGDANTNSASSFPRPISPLHLEHPEPPSSRTRQEPGRPVRYSTVGLGFERRRVATARVPLPPPRTCCLPDPARPSLRVAPSSAKPCSPFAFLSSGEGAGSSGRSATQGAKAIALDSQARGARLHGQIRRRGFELCAEISLSRDECPDVRPAMSMSATSSATWASCISNLLHLFPLPGDRRRAGSLRGSSRYGRTISNITRFNLRAVGSVNLSAVRSSC</sequence>
<evidence type="ECO:0000313" key="3">
    <source>
        <dbReference type="Proteomes" id="UP000292082"/>
    </source>
</evidence>